<evidence type="ECO:0000313" key="6">
    <source>
        <dbReference type="EMBL" id="SJM93083.1"/>
    </source>
</evidence>
<keyword evidence="7" id="KW-1185">Reference proteome</keyword>
<evidence type="ECO:0000259" key="5">
    <source>
        <dbReference type="PROSITE" id="PS51123"/>
    </source>
</evidence>
<dbReference type="PANTHER" id="PTHR30329:SF21">
    <property type="entry name" value="LIPOPROTEIN YIAD-RELATED"/>
    <property type="match status" value="1"/>
</dbReference>
<feature type="domain" description="OmpA-like" evidence="5">
    <location>
        <begin position="360"/>
        <end position="476"/>
    </location>
</feature>
<gene>
    <name evidence="6" type="primary">hppA</name>
    <name evidence="6" type="ORF">CRENPOLYSF2_3070009</name>
</gene>
<evidence type="ECO:0000313" key="7">
    <source>
        <dbReference type="Proteomes" id="UP000195442"/>
    </source>
</evidence>
<dbReference type="OrthoDB" id="9782229at2"/>
<keyword evidence="6" id="KW-0378">Hydrolase</keyword>
<dbReference type="InterPro" id="IPR050330">
    <property type="entry name" value="Bact_OuterMem_StrucFunc"/>
</dbReference>
<protein>
    <submittedName>
        <fullName evidence="6">Putative K(+)-stimulated pyrophosphate-energized sodium pump</fullName>
        <ecNumber evidence="6">3.6.1.1</ecNumber>
    </submittedName>
</protein>
<dbReference type="Proteomes" id="UP000195442">
    <property type="component" value="Unassembled WGS sequence"/>
</dbReference>
<dbReference type="InterPro" id="IPR036737">
    <property type="entry name" value="OmpA-like_sf"/>
</dbReference>
<dbReference type="CDD" id="cd07185">
    <property type="entry name" value="OmpA_C-like"/>
    <property type="match status" value="1"/>
</dbReference>
<evidence type="ECO:0000256" key="2">
    <source>
        <dbReference type="ARBA" id="ARBA00023136"/>
    </source>
</evidence>
<dbReference type="InterPro" id="IPR009282">
    <property type="entry name" value="DUF937"/>
</dbReference>
<evidence type="ECO:0000256" key="1">
    <source>
        <dbReference type="ARBA" id="ARBA00004442"/>
    </source>
</evidence>
<evidence type="ECO:0000256" key="4">
    <source>
        <dbReference type="PROSITE-ProRule" id="PRU00473"/>
    </source>
</evidence>
<dbReference type="Pfam" id="PF00691">
    <property type="entry name" value="OmpA"/>
    <property type="match status" value="1"/>
</dbReference>
<dbReference type="Pfam" id="PF06078">
    <property type="entry name" value="DUF937"/>
    <property type="match status" value="1"/>
</dbReference>
<dbReference type="PROSITE" id="PS51123">
    <property type="entry name" value="OMPA_2"/>
    <property type="match status" value="1"/>
</dbReference>
<dbReference type="EMBL" id="FUKJ01000232">
    <property type="protein sequence ID" value="SJM93083.1"/>
    <property type="molecule type" value="Genomic_DNA"/>
</dbReference>
<evidence type="ECO:0000256" key="3">
    <source>
        <dbReference type="ARBA" id="ARBA00023237"/>
    </source>
</evidence>
<organism evidence="6 7">
    <name type="scientific">Crenothrix polyspora</name>
    <dbReference type="NCBI Taxonomy" id="360316"/>
    <lineage>
        <taxon>Bacteria</taxon>
        <taxon>Pseudomonadati</taxon>
        <taxon>Pseudomonadota</taxon>
        <taxon>Gammaproteobacteria</taxon>
        <taxon>Methylococcales</taxon>
        <taxon>Crenotrichaceae</taxon>
        <taxon>Crenothrix</taxon>
    </lineage>
</organism>
<dbReference type="PANTHER" id="PTHR30329">
    <property type="entry name" value="STATOR ELEMENT OF FLAGELLAR MOTOR COMPLEX"/>
    <property type="match status" value="1"/>
</dbReference>
<dbReference type="InterPro" id="IPR006664">
    <property type="entry name" value="OMP_bac"/>
</dbReference>
<dbReference type="AlphaFoldDB" id="A0A1R4HA42"/>
<dbReference type="Gene3D" id="3.30.1330.60">
    <property type="entry name" value="OmpA-like domain"/>
    <property type="match status" value="1"/>
</dbReference>
<dbReference type="RefSeq" id="WP_087147242.1">
    <property type="nucleotide sequence ID" value="NZ_FUKJ01000232.1"/>
</dbReference>
<accession>A0A1R4HA42</accession>
<dbReference type="PRINTS" id="PR01021">
    <property type="entry name" value="OMPADOMAIN"/>
</dbReference>
<dbReference type="GO" id="GO:0004427">
    <property type="term" value="F:inorganic diphosphate phosphatase activity"/>
    <property type="evidence" value="ECO:0007669"/>
    <property type="project" value="UniProtKB-EC"/>
</dbReference>
<proteinExistence type="predicted"/>
<reference evidence="7" key="1">
    <citation type="submission" date="2017-02" db="EMBL/GenBank/DDBJ databases">
        <authorList>
            <person name="Daims H."/>
        </authorList>
    </citation>
    <scope>NUCLEOTIDE SEQUENCE [LARGE SCALE GENOMIC DNA]</scope>
</reference>
<dbReference type="InterPro" id="IPR006665">
    <property type="entry name" value="OmpA-like"/>
</dbReference>
<comment type="subcellular location">
    <subcellularLocation>
        <location evidence="1">Cell outer membrane</location>
    </subcellularLocation>
</comment>
<sequence>MSKNLLELLNAHLTEDVVSKIAHFIGESNKNTGSALGSALPSLLSGLIHKGSDSQGAGILYNLLTQNYDSSLLSNLGAELMGGDVTAKLASAGGGFLNSIFGNKTDGIANVVVNASGISKQSSTSLLGLLTPIVFAVLGKTIKSEQITSPAGLMTLLGEQSGFLKNLLPAGLAGIFGVGAATASAVQSAPAASIHAVDEAITHKIETPVTSLAKDTEVHEPYIAPVLRERKIVPPPPPVEDDDAGLFGKMLPWLILGSILALGWGIWKNLKKSVDTAPPVAISGPDTTSTSTPAVTSTDTAIAPATPPASVTSQPVVAPAADNATSSFTQKLSTGFDLKAPANSMESKMYAFINDANAKIDKDKWFTMDGTTFDTGKATLKVESSAQITNITEILKAFPKVKIKIGGYTDNTGNAKSNHKLSADRANTIQSTLVKAGIDKSRLDAEGYGSNHPVATNATAEGRQQNRRIDLRITAK</sequence>
<name>A0A1R4HA42_9GAMM</name>
<dbReference type="SUPFAM" id="SSF103088">
    <property type="entry name" value="OmpA-like"/>
    <property type="match status" value="1"/>
</dbReference>
<keyword evidence="3" id="KW-0998">Cell outer membrane</keyword>
<dbReference type="GO" id="GO:0009279">
    <property type="term" value="C:cell outer membrane"/>
    <property type="evidence" value="ECO:0007669"/>
    <property type="project" value="UniProtKB-SubCell"/>
</dbReference>
<dbReference type="EC" id="3.6.1.1" evidence="6"/>
<keyword evidence="2 4" id="KW-0472">Membrane</keyword>